<dbReference type="WBParaSite" id="L893_g33122.t1">
    <property type="protein sequence ID" value="L893_g33122.t1"/>
    <property type="gene ID" value="L893_g33122"/>
</dbReference>
<protein>
    <submittedName>
        <fullName evidence="2">Ovule protein</fullName>
    </submittedName>
</protein>
<keyword evidence="1" id="KW-1185">Reference proteome</keyword>
<proteinExistence type="predicted"/>
<sequence length="78" mass="9564">MYTSEADRVTSRVTTRVTTRVDTRLERFWRKRVFCFLEYKSRLDSKTRVYTRVFYSSNGKKFNSKLDSIEFWKDESTR</sequence>
<dbReference type="Proteomes" id="UP000095287">
    <property type="component" value="Unplaced"/>
</dbReference>
<reference evidence="2" key="1">
    <citation type="submission" date="2016-11" db="UniProtKB">
        <authorList>
            <consortium name="WormBaseParasite"/>
        </authorList>
    </citation>
    <scope>IDENTIFICATION</scope>
</reference>
<dbReference type="AlphaFoldDB" id="A0A1I8A5P4"/>
<name>A0A1I8A5P4_9BILA</name>
<organism evidence="1 2">
    <name type="scientific">Steinernema glaseri</name>
    <dbReference type="NCBI Taxonomy" id="37863"/>
    <lineage>
        <taxon>Eukaryota</taxon>
        <taxon>Metazoa</taxon>
        <taxon>Ecdysozoa</taxon>
        <taxon>Nematoda</taxon>
        <taxon>Chromadorea</taxon>
        <taxon>Rhabditida</taxon>
        <taxon>Tylenchina</taxon>
        <taxon>Panagrolaimomorpha</taxon>
        <taxon>Strongyloidoidea</taxon>
        <taxon>Steinernematidae</taxon>
        <taxon>Steinernema</taxon>
    </lineage>
</organism>
<evidence type="ECO:0000313" key="1">
    <source>
        <dbReference type="Proteomes" id="UP000095287"/>
    </source>
</evidence>
<accession>A0A1I8A5P4</accession>
<evidence type="ECO:0000313" key="2">
    <source>
        <dbReference type="WBParaSite" id="L893_g33122.t1"/>
    </source>
</evidence>